<dbReference type="Gramene" id="TraesJUL5A03G02765900.1">
    <property type="protein sequence ID" value="TraesJUL5A03G02765900.1.CDS1"/>
    <property type="gene ID" value="TraesJUL5A03G02765900"/>
</dbReference>
<dbReference type="InterPro" id="IPR012337">
    <property type="entry name" value="RNaseH-like_sf"/>
</dbReference>
<feature type="domain" description="RNase H type-1" evidence="1">
    <location>
        <begin position="1"/>
        <end position="105"/>
    </location>
</feature>
<reference evidence="2" key="2">
    <citation type="submission" date="2018-10" db="UniProtKB">
        <authorList>
            <consortium name="EnsemblPlants"/>
        </authorList>
    </citation>
    <scope>IDENTIFICATION</scope>
</reference>
<name>A0A3B6KPH5_WHEAT</name>
<dbReference type="SUPFAM" id="SSF53098">
    <property type="entry name" value="Ribonuclease H-like"/>
    <property type="match status" value="1"/>
</dbReference>
<dbReference type="Gene3D" id="3.30.420.10">
    <property type="entry name" value="Ribonuclease H-like superfamily/Ribonuclease H"/>
    <property type="match status" value="1"/>
</dbReference>
<dbReference type="GO" id="GO:0004523">
    <property type="term" value="F:RNA-DNA hybrid ribonuclease activity"/>
    <property type="evidence" value="ECO:0007669"/>
    <property type="project" value="InterPro"/>
</dbReference>
<dbReference type="Pfam" id="PF13456">
    <property type="entry name" value="RVT_3"/>
    <property type="match status" value="1"/>
</dbReference>
<dbReference type="PANTHER" id="PTHR47723">
    <property type="entry name" value="OS05G0353850 PROTEIN"/>
    <property type="match status" value="1"/>
</dbReference>
<dbReference type="Gramene" id="TraesSYM5A03G02776420.1">
    <property type="protein sequence ID" value="TraesSYM5A03G02776420.1.CDS1"/>
    <property type="gene ID" value="TraesSYM5A03G02776420"/>
</dbReference>
<dbReference type="Gramene" id="TraesSTA5A03G02737690.1">
    <property type="protein sequence ID" value="TraesSTA5A03G02737690.1.CDS1"/>
    <property type="gene ID" value="TraesSTA5A03G02737690"/>
</dbReference>
<evidence type="ECO:0000313" key="3">
    <source>
        <dbReference type="Proteomes" id="UP000019116"/>
    </source>
</evidence>
<dbReference type="AlphaFoldDB" id="A0A3B6KPH5"/>
<dbReference type="OrthoDB" id="690769at2759"/>
<dbReference type="Gramene" id="TraesROB_scaffold_022531_01G000100.1">
    <property type="protein sequence ID" value="TraesROB_scaffold_022531_01G000100.1"/>
    <property type="gene ID" value="TraesROB_scaffold_022531_01G000100"/>
</dbReference>
<dbReference type="Gramene" id="TraesCAD_scaffold_047493_01G000200.1">
    <property type="protein sequence ID" value="TraesCAD_scaffold_047493_01G000200.1"/>
    <property type="gene ID" value="TraesCAD_scaffold_047493_01G000200"/>
</dbReference>
<organism evidence="2">
    <name type="scientific">Triticum aestivum</name>
    <name type="common">Wheat</name>
    <dbReference type="NCBI Taxonomy" id="4565"/>
    <lineage>
        <taxon>Eukaryota</taxon>
        <taxon>Viridiplantae</taxon>
        <taxon>Streptophyta</taxon>
        <taxon>Embryophyta</taxon>
        <taxon>Tracheophyta</taxon>
        <taxon>Spermatophyta</taxon>
        <taxon>Magnoliopsida</taxon>
        <taxon>Liliopsida</taxon>
        <taxon>Poales</taxon>
        <taxon>Poaceae</taxon>
        <taxon>BOP clade</taxon>
        <taxon>Pooideae</taxon>
        <taxon>Triticodae</taxon>
        <taxon>Triticeae</taxon>
        <taxon>Triticinae</taxon>
        <taxon>Triticum</taxon>
    </lineage>
</organism>
<dbReference type="Gramene" id="TraesWEE_scaffold_043149_01G000200.1">
    <property type="protein sequence ID" value="TraesWEE_scaffold_043149_01G000200.1"/>
    <property type="gene ID" value="TraesWEE_scaffold_043149_01G000200"/>
</dbReference>
<dbReference type="Gramene" id="TraesNOR5A03G02770770.1">
    <property type="protein sequence ID" value="TraesNOR5A03G02770770.1.CDS1"/>
    <property type="gene ID" value="TraesNOR5A03G02770770"/>
</dbReference>
<dbReference type="Proteomes" id="UP000019116">
    <property type="component" value="Chromosome 5A"/>
</dbReference>
<dbReference type="InterPro" id="IPR044730">
    <property type="entry name" value="RNase_H-like_dom_plant"/>
</dbReference>
<accession>A0A3B6KPH5</accession>
<dbReference type="CDD" id="cd06222">
    <property type="entry name" value="RNase_H_like"/>
    <property type="match status" value="1"/>
</dbReference>
<sequence>MVLCGHNGHIIFLAYRVIFYCNDPLEAELHAIMQGMALAIQHSSLPVIVQSDSSEALSSLRNQGLERFAYGHIVREIKELLVGREFYPQRIHRSQNYVADRLANYSRTESTTAVWLTSAPPCIEDLWPLDCNTSFE</sequence>
<dbReference type="PANTHER" id="PTHR47723:SF24">
    <property type="entry name" value="RNASE H TYPE-1 DOMAIN-CONTAINING PROTEIN"/>
    <property type="match status" value="1"/>
</dbReference>
<evidence type="ECO:0000259" key="1">
    <source>
        <dbReference type="Pfam" id="PF13456"/>
    </source>
</evidence>
<dbReference type="Gramene" id="TraesRN5A0101059900.1">
    <property type="protein sequence ID" value="TraesRN5A0101059900.1"/>
    <property type="gene ID" value="TraesRN5A0101059900"/>
</dbReference>
<dbReference type="InterPro" id="IPR053151">
    <property type="entry name" value="RNase_H-like"/>
</dbReference>
<dbReference type="Gramene" id="TraesCS5A03G1045800.1">
    <property type="protein sequence ID" value="TraesCS5A03G1045800.1.CDS1"/>
    <property type="gene ID" value="TraesCS5A03G1045800"/>
</dbReference>
<proteinExistence type="predicted"/>
<dbReference type="EnsemblPlants" id="TraesCS5A02G444000.1">
    <property type="protein sequence ID" value="TraesCS5A02G444000.1.cds1"/>
    <property type="gene ID" value="TraesCS5A02G444000"/>
</dbReference>
<dbReference type="Gramene" id="TraesARI5A03G02789090.1">
    <property type="protein sequence ID" value="TraesARI5A03G02789090.1.CDS1"/>
    <property type="gene ID" value="TraesARI5A03G02789090"/>
</dbReference>
<protein>
    <recommendedName>
        <fullName evidence="1">RNase H type-1 domain-containing protein</fullName>
    </recommendedName>
</protein>
<dbReference type="Gramene" id="TraesJAG5A03G02748490.1">
    <property type="protein sequence ID" value="TraesJAG5A03G02748490.1.CDS1"/>
    <property type="gene ID" value="TraesJAG5A03G02748490"/>
</dbReference>
<dbReference type="Gramene" id="TraesLDM5A03G02749820.1">
    <property type="protein sequence ID" value="TraesLDM5A03G02749820.1.CDS1"/>
    <property type="gene ID" value="TraesLDM5A03G02749820"/>
</dbReference>
<dbReference type="Gramene" id="TraesMAC5A03G02745360.1">
    <property type="protein sequence ID" value="TraesMAC5A03G02745360.1.CDS1"/>
    <property type="gene ID" value="TraesMAC5A03G02745360"/>
</dbReference>
<dbReference type="InterPro" id="IPR036397">
    <property type="entry name" value="RNaseH_sf"/>
</dbReference>
<reference evidence="2" key="1">
    <citation type="submission" date="2018-08" db="EMBL/GenBank/DDBJ databases">
        <authorList>
            <person name="Rossello M."/>
        </authorList>
    </citation>
    <scope>NUCLEOTIDE SEQUENCE [LARGE SCALE GENOMIC DNA]</scope>
    <source>
        <strain evidence="2">cv. Chinese Spring</strain>
    </source>
</reference>
<evidence type="ECO:0000313" key="2">
    <source>
        <dbReference type="EnsemblPlants" id="TraesCS5A02G444000.1.cds1"/>
    </source>
</evidence>
<dbReference type="GO" id="GO:0003676">
    <property type="term" value="F:nucleic acid binding"/>
    <property type="evidence" value="ECO:0007669"/>
    <property type="project" value="InterPro"/>
</dbReference>
<dbReference type="Gramene" id="TraesPARA_EIv1.0_1527720.1">
    <property type="protein sequence ID" value="TraesPARA_EIv1.0_1527720.1.CDS1"/>
    <property type="gene ID" value="TraesPARA_EIv1.0_1527720"/>
</dbReference>
<keyword evidence="3" id="KW-1185">Reference proteome</keyword>
<dbReference type="InterPro" id="IPR002156">
    <property type="entry name" value="RNaseH_domain"/>
</dbReference>
<dbReference type="Gramene" id="TraesLAC5A03G02700940.1">
    <property type="protein sequence ID" value="TraesLAC5A03G02700940.1.CDS1"/>
    <property type="gene ID" value="TraesLAC5A03G02700940"/>
</dbReference>
<dbReference type="Gramene" id="TraesCS5A02G444000.1">
    <property type="protein sequence ID" value="TraesCS5A02G444000.1.cds1"/>
    <property type="gene ID" value="TraesCS5A02G444000"/>
</dbReference>
<dbReference type="Gramene" id="TraesCLE_scaffold_037838_01G000100.1">
    <property type="protein sequence ID" value="TraesCLE_scaffold_037838_01G000100.1"/>
    <property type="gene ID" value="TraesCLE_scaffold_037838_01G000100"/>
</dbReference>